<protein>
    <recommendedName>
        <fullName evidence="1">Roadblock/LAMTOR2 domain-containing protein</fullName>
    </recommendedName>
</protein>
<proteinExistence type="predicted"/>
<dbReference type="Gene3D" id="3.30.450.30">
    <property type="entry name" value="Dynein light chain 2a, cytoplasmic"/>
    <property type="match status" value="1"/>
</dbReference>
<dbReference type="EMBL" id="CP045121">
    <property type="protein sequence ID" value="QIN77996.1"/>
    <property type="molecule type" value="Genomic_DNA"/>
</dbReference>
<evidence type="ECO:0000259" key="1">
    <source>
        <dbReference type="SMART" id="SM00960"/>
    </source>
</evidence>
<sequence length="275" mass="28238">MVAKVAGVEPRRNVKTNKMHNRIKTLAVGKAAAIPDPGSRRGWSPPAGAVGEGVGIMPAREAKGSRRMGMAERGAIGAGELEGLLEGLRSLSGEVTTAAVLSGTGDLRAATVQAGVDRERYGAMLAALAGLARRTAREGGEGAFAQARIGVEDGYVLLVGLSGGGTLAATTGPEARVGLVLYDMRNVRGELERVLGSDEPAAGKGTRMRKVFGGLLLLGAAAGAGYAVRNYLRDPASEVGGEVRITLEGGAEIEPDPGIAREFTDIARRVLEISG</sequence>
<name>A0A6G8PUV6_9ACTN</name>
<dbReference type="SUPFAM" id="SSF103196">
    <property type="entry name" value="Roadblock/LC7 domain"/>
    <property type="match status" value="1"/>
</dbReference>
<organism evidence="2 3">
    <name type="scientific">Rubrobacter marinus</name>
    <dbReference type="NCBI Taxonomy" id="2653852"/>
    <lineage>
        <taxon>Bacteria</taxon>
        <taxon>Bacillati</taxon>
        <taxon>Actinomycetota</taxon>
        <taxon>Rubrobacteria</taxon>
        <taxon>Rubrobacterales</taxon>
        <taxon>Rubrobacteraceae</taxon>
        <taxon>Rubrobacter</taxon>
    </lineage>
</organism>
<accession>A0A6G8PUV6</accession>
<dbReference type="InterPro" id="IPR004942">
    <property type="entry name" value="Roadblock/LAMTOR2_dom"/>
</dbReference>
<feature type="domain" description="Roadblock/LAMTOR2" evidence="1">
    <location>
        <begin position="81"/>
        <end position="171"/>
    </location>
</feature>
<dbReference type="Proteomes" id="UP000502706">
    <property type="component" value="Chromosome"/>
</dbReference>
<evidence type="ECO:0000313" key="2">
    <source>
        <dbReference type="EMBL" id="QIN77996.1"/>
    </source>
</evidence>
<dbReference type="Pfam" id="PF03259">
    <property type="entry name" value="Robl_LC7"/>
    <property type="match status" value="1"/>
</dbReference>
<evidence type="ECO:0000313" key="3">
    <source>
        <dbReference type="Proteomes" id="UP000502706"/>
    </source>
</evidence>
<dbReference type="AlphaFoldDB" id="A0A6G8PUV6"/>
<dbReference type="KEGG" id="rmar:GBA65_05100"/>
<dbReference type="SMART" id="SM00960">
    <property type="entry name" value="Robl_LC7"/>
    <property type="match status" value="1"/>
</dbReference>
<gene>
    <name evidence="2" type="ORF">GBA65_05100</name>
</gene>
<keyword evidence="3" id="KW-1185">Reference proteome</keyword>
<reference evidence="2 3" key="1">
    <citation type="submission" date="2019-10" db="EMBL/GenBank/DDBJ databases">
        <title>Rubrobacter sp nov SCSIO 52915 isolated from a deep-sea sediment in the South China Sea.</title>
        <authorList>
            <person name="Chen R.W."/>
        </authorList>
    </citation>
    <scope>NUCLEOTIDE SEQUENCE [LARGE SCALE GENOMIC DNA]</scope>
    <source>
        <strain evidence="2 3">SCSIO 52915</strain>
    </source>
</reference>